<evidence type="ECO:0000313" key="4">
    <source>
        <dbReference type="EMBL" id="NYD65583.1"/>
    </source>
</evidence>
<evidence type="ECO:0000259" key="3">
    <source>
        <dbReference type="Pfam" id="PF11181"/>
    </source>
</evidence>
<feature type="region of interest" description="Disordered" evidence="1">
    <location>
        <begin position="1"/>
        <end position="20"/>
    </location>
</feature>
<keyword evidence="2" id="KW-1133">Transmembrane helix</keyword>
<name>A0A852SAW7_9MICO</name>
<accession>A0A852SAW7</accession>
<protein>
    <recommendedName>
        <fullName evidence="3">General stress protein 17M-like domain-containing protein</fullName>
    </recommendedName>
</protein>
<dbReference type="RefSeq" id="WP_218850975.1">
    <property type="nucleotide sequence ID" value="NZ_JACCBI010000001.1"/>
</dbReference>
<evidence type="ECO:0000256" key="2">
    <source>
        <dbReference type="SAM" id="Phobius"/>
    </source>
</evidence>
<keyword evidence="2" id="KW-0812">Transmembrane</keyword>
<reference evidence="4 5" key="1">
    <citation type="submission" date="2020-07" db="EMBL/GenBank/DDBJ databases">
        <title>Sequencing the genomes of 1000 actinobacteria strains.</title>
        <authorList>
            <person name="Klenk H.-P."/>
        </authorList>
    </citation>
    <scope>NUCLEOTIDE SEQUENCE [LARGE SCALE GENOMIC DNA]</scope>
    <source>
        <strain evidence="4 5">DSM 23870</strain>
    </source>
</reference>
<sequence length="172" mass="18025">MSNPQPFRSRAGAASDGVPQGDTVAEYSTYPEAQAAVDRLAKADFPVKQVSIVGSDLKSVERVTGAMSYGRAAGGGALTGAWFGMFLGLVLFIFSPSGASWPVLGAAVLVGAGFGMLFGIVSYSIRRRRRDFTSVMQVVAGSYSLVVETELGNRARNILNRPDAAETPASEA</sequence>
<keyword evidence="2" id="KW-0472">Membrane</keyword>
<dbReference type="EMBL" id="JACCBI010000001">
    <property type="protein sequence ID" value="NYD65583.1"/>
    <property type="molecule type" value="Genomic_DNA"/>
</dbReference>
<feature type="domain" description="General stress protein 17M-like" evidence="3">
    <location>
        <begin position="23"/>
        <end position="99"/>
    </location>
</feature>
<dbReference type="Pfam" id="PF11181">
    <property type="entry name" value="YflT"/>
    <property type="match status" value="1"/>
</dbReference>
<dbReference type="AlphaFoldDB" id="A0A852SAW7"/>
<dbReference type="InterPro" id="IPR025889">
    <property type="entry name" value="GSP17M-like_dom"/>
</dbReference>
<evidence type="ECO:0000313" key="5">
    <source>
        <dbReference type="Proteomes" id="UP000581087"/>
    </source>
</evidence>
<proteinExistence type="predicted"/>
<feature type="transmembrane region" description="Helical" evidence="2">
    <location>
        <begin position="72"/>
        <end position="94"/>
    </location>
</feature>
<comment type="caution">
    <text evidence="4">The sequence shown here is derived from an EMBL/GenBank/DDBJ whole genome shotgun (WGS) entry which is preliminary data.</text>
</comment>
<gene>
    <name evidence="4" type="ORF">BJ972_000102</name>
</gene>
<evidence type="ECO:0000256" key="1">
    <source>
        <dbReference type="SAM" id="MobiDB-lite"/>
    </source>
</evidence>
<organism evidence="4 5">
    <name type="scientific">Agromyces atrinae</name>
    <dbReference type="NCBI Taxonomy" id="592376"/>
    <lineage>
        <taxon>Bacteria</taxon>
        <taxon>Bacillati</taxon>
        <taxon>Actinomycetota</taxon>
        <taxon>Actinomycetes</taxon>
        <taxon>Micrococcales</taxon>
        <taxon>Microbacteriaceae</taxon>
        <taxon>Agromyces</taxon>
    </lineage>
</organism>
<feature type="transmembrane region" description="Helical" evidence="2">
    <location>
        <begin position="100"/>
        <end position="121"/>
    </location>
</feature>
<dbReference type="Proteomes" id="UP000581087">
    <property type="component" value="Unassembled WGS sequence"/>
</dbReference>